<evidence type="ECO:0000313" key="8">
    <source>
        <dbReference type="Proteomes" id="UP000756346"/>
    </source>
</evidence>
<dbReference type="Pfam" id="PF00450">
    <property type="entry name" value="Peptidase_S10"/>
    <property type="match status" value="1"/>
</dbReference>
<dbReference type="InterPro" id="IPR029058">
    <property type="entry name" value="AB_hydrolase_fold"/>
</dbReference>
<proteinExistence type="inferred from homology"/>
<keyword evidence="4" id="KW-0732">Signal</keyword>
<comment type="similarity">
    <text evidence="1">Belongs to the peptidase S10 family.</text>
</comment>
<dbReference type="GeneID" id="70191048"/>
<dbReference type="GO" id="GO:0006508">
    <property type="term" value="P:proteolysis"/>
    <property type="evidence" value="ECO:0007669"/>
    <property type="project" value="UniProtKB-KW"/>
</dbReference>
<keyword evidence="3" id="KW-0645">Protease</keyword>
<dbReference type="Gene3D" id="3.40.50.1820">
    <property type="entry name" value="alpha/beta hydrolase"/>
    <property type="match status" value="1"/>
</dbReference>
<sequence>MQGGPGTSSLLSSLLETGPCLITEANTTACNPESWAESFNMLYVDQPAGVSLSYVHEPSAYPNRTGDAVRDVVSLIELVYEVFPHISKTSLYIAGESFGGEVWPGSCVADP</sequence>
<name>A0A9P8XWV6_9PEZI</name>
<evidence type="ECO:0000256" key="5">
    <source>
        <dbReference type="ARBA" id="ARBA00022801"/>
    </source>
</evidence>
<dbReference type="AlphaFoldDB" id="A0A9P8XWV6"/>
<keyword evidence="2" id="KW-0121">Carboxypeptidase</keyword>
<gene>
    <name evidence="7" type="ORF">B0I36DRAFT_394490</name>
</gene>
<evidence type="ECO:0000256" key="4">
    <source>
        <dbReference type="ARBA" id="ARBA00022729"/>
    </source>
</evidence>
<dbReference type="OrthoDB" id="443318at2759"/>
<dbReference type="RefSeq" id="XP_046006234.1">
    <property type="nucleotide sequence ID" value="XM_046161502.1"/>
</dbReference>
<dbReference type="PANTHER" id="PTHR11802">
    <property type="entry name" value="SERINE PROTEASE FAMILY S10 SERINE CARBOXYPEPTIDASE"/>
    <property type="match status" value="1"/>
</dbReference>
<dbReference type="SUPFAM" id="SSF53474">
    <property type="entry name" value="alpha/beta-Hydrolases"/>
    <property type="match status" value="1"/>
</dbReference>
<keyword evidence="6" id="KW-0325">Glycoprotein</keyword>
<organism evidence="7 8">
    <name type="scientific">Microdochium trichocladiopsis</name>
    <dbReference type="NCBI Taxonomy" id="1682393"/>
    <lineage>
        <taxon>Eukaryota</taxon>
        <taxon>Fungi</taxon>
        <taxon>Dikarya</taxon>
        <taxon>Ascomycota</taxon>
        <taxon>Pezizomycotina</taxon>
        <taxon>Sordariomycetes</taxon>
        <taxon>Xylariomycetidae</taxon>
        <taxon>Xylariales</taxon>
        <taxon>Microdochiaceae</taxon>
        <taxon>Microdochium</taxon>
    </lineage>
</organism>
<keyword evidence="8" id="KW-1185">Reference proteome</keyword>
<protein>
    <submittedName>
        <fullName evidence="7">Alpha/Beta hydrolase protein</fullName>
    </submittedName>
</protein>
<dbReference type="GO" id="GO:0004185">
    <property type="term" value="F:serine-type carboxypeptidase activity"/>
    <property type="evidence" value="ECO:0007669"/>
    <property type="project" value="InterPro"/>
</dbReference>
<reference evidence="7" key="1">
    <citation type="journal article" date="2021" name="Nat. Commun.">
        <title>Genetic determinants of endophytism in the Arabidopsis root mycobiome.</title>
        <authorList>
            <person name="Mesny F."/>
            <person name="Miyauchi S."/>
            <person name="Thiergart T."/>
            <person name="Pickel B."/>
            <person name="Atanasova L."/>
            <person name="Karlsson M."/>
            <person name="Huettel B."/>
            <person name="Barry K.W."/>
            <person name="Haridas S."/>
            <person name="Chen C."/>
            <person name="Bauer D."/>
            <person name="Andreopoulos W."/>
            <person name="Pangilinan J."/>
            <person name="LaButti K."/>
            <person name="Riley R."/>
            <person name="Lipzen A."/>
            <person name="Clum A."/>
            <person name="Drula E."/>
            <person name="Henrissat B."/>
            <person name="Kohler A."/>
            <person name="Grigoriev I.V."/>
            <person name="Martin F.M."/>
            <person name="Hacquard S."/>
        </authorList>
    </citation>
    <scope>NUCLEOTIDE SEQUENCE</scope>
    <source>
        <strain evidence="7">MPI-CAGE-CH-0230</strain>
    </source>
</reference>
<keyword evidence="5 7" id="KW-0378">Hydrolase</keyword>
<dbReference type="EMBL" id="JAGTJQ010000011">
    <property type="protein sequence ID" value="KAH7017967.1"/>
    <property type="molecule type" value="Genomic_DNA"/>
</dbReference>
<accession>A0A9P8XWV6</accession>
<dbReference type="Proteomes" id="UP000756346">
    <property type="component" value="Unassembled WGS sequence"/>
</dbReference>
<comment type="caution">
    <text evidence="7">The sequence shown here is derived from an EMBL/GenBank/DDBJ whole genome shotgun (WGS) entry which is preliminary data.</text>
</comment>
<dbReference type="PRINTS" id="PR00724">
    <property type="entry name" value="CRBOXYPTASEC"/>
</dbReference>
<dbReference type="PANTHER" id="PTHR11802:SF3">
    <property type="entry name" value="RETINOID-INDUCIBLE SERINE CARBOXYPEPTIDASE"/>
    <property type="match status" value="1"/>
</dbReference>
<evidence type="ECO:0000256" key="3">
    <source>
        <dbReference type="ARBA" id="ARBA00022670"/>
    </source>
</evidence>
<dbReference type="InterPro" id="IPR001563">
    <property type="entry name" value="Peptidase_S10"/>
</dbReference>
<evidence type="ECO:0000313" key="7">
    <source>
        <dbReference type="EMBL" id="KAH7017967.1"/>
    </source>
</evidence>
<evidence type="ECO:0000256" key="1">
    <source>
        <dbReference type="ARBA" id="ARBA00009431"/>
    </source>
</evidence>
<evidence type="ECO:0000256" key="2">
    <source>
        <dbReference type="ARBA" id="ARBA00022645"/>
    </source>
</evidence>
<evidence type="ECO:0000256" key="6">
    <source>
        <dbReference type="ARBA" id="ARBA00023180"/>
    </source>
</evidence>